<name>A0ABT8PHN3_9BURK</name>
<dbReference type="RefSeq" id="WP_301756646.1">
    <property type="nucleotide sequence ID" value="NZ_JAUJSQ010000011.1"/>
</dbReference>
<sequence>MTSTSPCDSDDDRICVNYIGDDYLRDEIRASGCVASCSVCGATAISWSTRQYARRIFSIFESRFNASAPEPFMGASLISDGLTAAEVIQAITKCADDRAADLMLEALHDEWPWSPQNGDDDPLDDDLRFNLDDRATADSFLWNEIEEELRTRSRYFNPTIETRLHEMFSGVETLPNAMRRSAVKAAGPGSDLTRVWRMRVTSALDGLNKILTNPERELGSPPPHAARSGRMNTAGISVLGRP</sequence>
<comment type="caution">
    <text evidence="2">The sequence shown here is derived from an EMBL/GenBank/DDBJ whole genome shotgun (WGS) entry which is preliminary data.</text>
</comment>
<gene>
    <name evidence="2" type="ORF">QZM52_24845</name>
</gene>
<accession>A0ABT8PHN3</accession>
<dbReference type="EMBL" id="JAUJSQ010000011">
    <property type="protein sequence ID" value="MDN7934519.1"/>
    <property type="molecule type" value="Genomic_DNA"/>
</dbReference>
<proteinExistence type="predicted"/>
<keyword evidence="3" id="KW-1185">Reference proteome</keyword>
<reference evidence="2" key="1">
    <citation type="submission" date="2023-07" db="EMBL/GenBank/DDBJ databases">
        <title>A collection of bacterial strains from the Burkholderia cepacia Research Laboratory and Repository.</title>
        <authorList>
            <person name="Lipuma J."/>
            <person name="Spilker T."/>
            <person name="Caverly L."/>
        </authorList>
    </citation>
    <scope>NUCLEOTIDE SEQUENCE</scope>
    <source>
        <strain evidence="2">AU42020</strain>
    </source>
</reference>
<evidence type="ECO:0000313" key="2">
    <source>
        <dbReference type="EMBL" id="MDN7934519.1"/>
    </source>
</evidence>
<evidence type="ECO:0000313" key="3">
    <source>
        <dbReference type="Proteomes" id="UP001171606"/>
    </source>
</evidence>
<organism evidence="2 3">
    <name type="scientific">Burkholderia metallica</name>
    <dbReference type="NCBI Taxonomy" id="488729"/>
    <lineage>
        <taxon>Bacteria</taxon>
        <taxon>Pseudomonadati</taxon>
        <taxon>Pseudomonadota</taxon>
        <taxon>Betaproteobacteria</taxon>
        <taxon>Burkholderiales</taxon>
        <taxon>Burkholderiaceae</taxon>
        <taxon>Burkholderia</taxon>
        <taxon>Burkholderia cepacia complex</taxon>
    </lineage>
</organism>
<feature type="region of interest" description="Disordered" evidence="1">
    <location>
        <begin position="213"/>
        <end position="242"/>
    </location>
</feature>
<protein>
    <submittedName>
        <fullName evidence="2">Uncharacterized protein</fullName>
    </submittedName>
</protein>
<dbReference type="Proteomes" id="UP001171606">
    <property type="component" value="Unassembled WGS sequence"/>
</dbReference>
<evidence type="ECO:0000256" key="1">
    <source>
        <dbReference type="SAM" id="MobiDB-lite"/>
    </source>
</evidence>